<accession>K7RPF1</accession>
<feature type="domain" description="Multidrug resistance protein MdtA-like C-terminal permuted SH3" evidence="5">
    <location>
        <begin position="309"/>
        <end position="363"/>
    </location>
</feature>
<dbReference type="SUPFAM" id="SSF111369">
    <property type="entry name" value="HlyD-like secretion proteins"/>
    <property type="match status" value="1"/>
</dbReference>
<evidence type="ECO:0000313" key="7">
    <source>
        <dbReference type="Proteomes" id="UP000000214"/>
    </source>
</evidence>
<dbReference type="HOGENOM" id="CLU_018816_14_3_11"/>
<keyword evidence="1" id="KW-0813">Transport</keyword>
<evidence type="ECO:0000256" key="2">
    <source>
        <dbReference type="SAM" id="MobiDB-lite"/>
    </source>
</evidence>
<keyword evidence="3" id="KW-1133">Transmembrane helix</keyword>
<feature type="transmembrane region" description="Helical" evidence="3">
    <location>
        <begin position="29"/>
        <end position="47"/>
    </location>
</feature>
<evidence type="ECO:0000256" key="1">
    <source>
        <dbReference type="ARBA" id="ARBA00022448"/>
    </source>
</evidence>
<dbReference type="Pfam" id="PF25917">
    <property type="entry name" value="BSH_RND"/>
    <property type="match status" value="1"/>
</dbReference>
<dbReference type="GO" id="GO:1990281">
    <property type="term" value="C:efflux pump complex"/>
    <property type="evidence" value="ECO:0007669"/>
    <property type="project" value="TreeGrafter"/>
</dbReference>
<dbReference type="RefSeq" id="WP_015069118.1">
    <property type="nucleotide sequence ID" value="NC_019395.1"/>
</dbReference>
<dbReference type="STRING" id="1171373.PACID_03530"/>
<evidence type="ECO:0000313" key="6">
    <source>
        <dbReference type="EMBL" id="AFV88201.1"/>
    </source>
</evidence>
<evidence type="ECO:0000259" key="5">
    <source>
        <dbReference type="Pfam" id="PF25967"/>
    </source>
</evidence>
<feature type="domain" description="Multidrug resistance protein MdtA-like barrel-sandwich hybrid" evidence="4">
    <location>
        <begin position="94"/>
        <end position="198"/>
    </location>
</feature>
<dbReference type="Gene3D" id="2.40.30.170">
    <property type="match status" value="1"/>
</dbReference>
<dbReference type="Pfam" id="PF25967">
    <property type="entry name" value="RND-MFP_C"/>
    <property type="match status" value="1"/>
</dbReference>
<dbReference type="eggNOG" id="COG0845">
    <property type="taxonomic scope" value="Bacteria"/>
</dbReference>
<dbReference type="PANTHER" id="PTHR30469:SF33">
    <property type="entry name" value="SLR1207 PROTEIN"/>
    <property type="match status" value="1"/>
</dbReference>
<dbReference type="Proteomes" id="UP000000214">
    <property type="component" value="Chromosome"/>
</dbReference>
<dbReference type="InterPro" id="IPR058625">
    <property type="entry name" value="MdtA-like_BSH"/>
</dbReference>
<keyword evidence="3" id="KW-0812">Transmembrane</keyword>
<feature type="compositionally biased region" description="Low complexity" evidence="2">
    <location>
        <begin position="212"/>
        <end position="235"/>
    </location>
</feature>
<organism evidence="6 7">
    <name type="scientific">Acidipropionibacterium acidipropionici (strain ATCC 4875 / DSM 20272 / JCM 6432 / NBRC 12425 / NCIMB 8070 / 4)</name>
    <name type="common">Propionibacterium acidipropionici</name>
    <dbReference type="NCBI Taxonomy" id="1171373"/>
    <lineage>
        <taxon>Bacteria</taxon>
        <taxon>Bacillati</taxon>
        <taxon>Actinomycetota</taxon>
        <taxon>Actinomycetes</taxon>
        <taxon>Propionibacteriales</taxon>
        <taxon>Propionibacteriaceae</taxon>
        <taxon>Acidipropionibacterium</taxon>
    </lineage>
</organism>
<dbReference type="PANTHER" id="PTHR30469">
    <property type="entry name" value="MULTIDRUG RESISTANCE PROTEIN MDTA"/>
    <property type="match status" value="1"/>
</dbReference>
<dbReference type="GO" id="GO:0015562">
    <property type="term" value="F:efflux transmembrane transporter activity"/>
    <property type="evidence" value="ECO:0007669"/>
    <property type="project" value="TreeGrafter"/>
</dbReference>
<dbReference type="PATRIC" id="fig|1171373.8.peg.355"/>
<dbReference type="AlphaFoldDB" id="K7RPF1"/>
<dbReference type="Gene3D" id="2.40.420.20">
    <property type="match status" value="1"/>
</dbReference>
<dbReference type="InterPro" id="IPR058627">
    <property type="entry name" value="MdtA-like_C"/>
</dbReference>
<sequence>MAESVAGGRSRRVRRFFSHLWPRRRRWQITMLIAIAVVIALAVWFILGRANRSEGPGGTQYRTSTVSAQTLKSTVSASGTLAPLQQESLSFDSSGTVTSVKVSVGSTVTKGQALASIDPSSLKVALQTAQADLAAAEDSLDSVEDDSSSTSTEISAAKAAVTVKDNAVTEAKSNLAGATLTAPFAGVVAAVGISKGDTSGSSANSGGGSAGGSDSSSGSGSTSTGTTSSSDSSSGTITLISKGTFTVTTSGVEAAVTGTVSSVGVVASTSDSGSSTFPVTVKVAGTHTDLLPGASVTVAITTRQLSGVIAVATDAISTENGSTYVQRLVDGKSVRTKITIGSVIGQQTVVKSGLKSGDQVIVATFKAAQGSGNASGSSSSGGGGMGGNGGSGGGMNGNGGSGGGGMPGGGGQPGGR</sequence>
<evidence type="ECO:0000259" key="4">
    <source>
        <dbReference type="Pfam" id="PF25917"/>
    </source>
</evidence>
<dbReference type="EMBL" id="CP003493">
    <property type="protein sequence ID" value="AFV88201.1"/>
    <property type="molecule type" value="Genomic_DNA"/>
</dbReference>
<reference evidence="6 7" key="1">
    <citation type="journal article" date="2012" name="BMC Genomics">
        <title>The genome sequence of Propionibacterium acidipropionici provides insights into its biotechnological and industrial potential.</title>
        <authorList>
            <person name="Parizzi L.P."/>
            <person name="Grassi M.C."/>
            <person name="Llerena L.A."/>
            <person name="Carazzolle M.F."/>
            <person name="Queiroz V.L."/>
            <person name="Lunardi I."/>
            <person name="Zeidler A.F."/>
            <person name="Teixeira P.J."/>
            <person name="Mieczkowski P."/>
            <person name="Rincones J."/>
            <person name="Pereira G.A."/>
        </authorList>
    </citation>
    <scope>NUCLEOTIDE SEQUENCE [LARGE SCALE GENOMIC DNA]</scope>
    <source>
        <strain evidence="7">ATCC 4875 / DSM 20272 / JCM 6432 / NBRC 12425 / NCIMB 8070</strain>
    </source>
</reference>
<evidence type="ECO:0000256" key="3">
    <source>
        <dbReference type="SAM" id="Phobius"/>
    </source>
</evidence>
<dbReference type="KEGG" id="pbo:PACID_03530"/>
<dbReference type="Gene3D" id="2.40.50.100">
    <property type="match status" value="1"/>
</dbReference>
<proteinExistence type="predicted"/>
<protein>
    <submittedName>
        <fullName evidence="6">Transporter</fullName>
    </submittedName>
</protein>
<feature type="region of interest" description="Disordered" evidence="2">
    <location>
        <begin position="370"/>
        <end position="416"/>
    </location>
</feature>
<keyword evidence="3" id="KW-0472">Membrane</keyword>
<feature type="compositionally biased region" description="Gly residues" evidence="2">
    <location>
        <begin position="379"/>
        <end position="416"/>
    </location>
</feature>
<feature type="region of interest" description="Disordered" evidence="2">
    <location>
        <begin position="197"/>
        <end position="235"/>
    </location>
</feature>
<gene>
    <name evidence="6" type="ordered locus">PACID_03530</name>
</gene>
<name>K7RPF1_ACIA4</name>